<feature type="repeat" description="Solcar" evidence="12">
    <location>
        <begin position="176"/>
        <end position="266"/>
    </location>
</feature>
<evidence type="ECO:0000256" key="5">
    <source>
        <dbReference type="ARBA" id="ARBA00022448"/>
    </source>
</evidence>
<dbReference type="EMBL" id="GL996512">
    <property type="protein sequence ID" value="EGV66056.1"/>
    <property type="molecule type" value="Genomic_DNA"/>
</dbReference>
<evidence type="ECO:0000256" key="14">
    <source>
        <dbReference type="SAM" id="MobiDB-lite"/>
    </source>
</evidence>
<evidence type="ECO:0000256" key="7">
    <source>
        <dbReference type="ARBA" id="ARBA00022737"/>
    </source>
</evidence>
<dbReference type="OrthoDB" id="1747031at2759"/>
<dbReference type="GO" id="GO:0005743">
    <property type="term" value="C:mitochondrial inner membrane"/>
    <property type="evidence" value="ECO:0007669"/>
    <property type="project" value="UniProtKB-SubCell"/>
</dbReference>
<proteinExistence type="inferred from homology"/>
<dbReference type="InterPro" id="IPR023395">
    <property type="entry name" value="MCP_dom_sf"/>
</dbReference>
<dbReference type="InterPro" id="IPR018108">
    <property type="entry name" value="MCP_transmembrane"/>
</dbReference>
<keyword evidence="9" id="KW-1133">Transmembrane helix</keyword>
<keyword evidence="5 13" id="KW-0813">Transport</keyword>
<keyword evidence="6 12" id="KW-0812">Transmembrane</keyword>
<dbReference type="PANTHER" id="PTHR45760:SF2">
    <property type="entry name" value="FI19922P1-RELATED"/>
    <property type="match status" value="1"/>
</dbReference>
<dbReference type="Gene3D" id="1.50.40.10">
    <property type="entry name" value="Mitochondrial carrier domain"/>
    <property type="match status" value="2"/>
</dbReference>
<comment type="function">
    <text evidence="1">Mitochondrial transporter that mediates uptake of thiamine pyrophosphate (ThPP) into mitochondria.</text>
</comment>
<comment type="similarity">
    <text evidence="3 13">Belongs to the mitochondrial carrier (TC 2.A.29) family.</text>
</comment>
<dbReference type="SUPFAM" id="SSF103506">
    <property type="entry name" value="Mitochondrial carrier"/>
    <property type="match status" value="1"/>
</dbReference>
<evidence type="ECO:0000256" key="8">
    <source>
        <dbReference type="ARBA" id="ARBA00022792"/>
    </source>
</evidence>
<dbReference type="PANTHER" id="PTHR45760">
    <property type="entry name" value="FI19922P1-RELATED"/>
    <property type="match status" value="1"/>
</dbReference>
<keyword evidence="7" id="KW-0677">Repeat</keyword>
<organism evidence="16">
    <name type="scientific">Candida tenuis (strain ATCC 10573 / BCRC 21748 / CBS 615 / JCM 9827 / NBRC 10315 / NRRL Y-1498 / VKM Y-70)</name>
    <name type="common">Yeast</name>
    <name type="synonym">Yamadazyma tenuis</name>
    <dbReference type="NCBI Taxonomy" id="590646"/>
    <lineage>
        <taxon>Eukaryota</taxon>
        <taxon>Fungi</taxon>
        <taxon>Dikarya</taxon>
        <taxon>Ascomycota</taxon>
        <taxon>Saccharomycotina</taxon>
        <taxon>Pichiomycetes</taxon>
        <taxon>Debaryomycetaceae</taxon>
        <taxon>Yamadazyma</taxon>
    </lineage>
</organism>
<comment type="subcellular location">
    <subcellularLocation>
        <location evidence="2">Mitochondrion inner membrane</location>
        <topology evidence="2">Multi-pass membrane protein</topology>
    </subcellularLocation>
</comment>
<dbReference type="STRING" id="590646.G3AZB4"/>
<dbReference type="InterPro" id="IPR045315">
    <property type="entry name" value="Mtm1-like"/>
</dbReference>
<dbReference type="HOGENOM" id="CLU_015166_0_0_1"/>
<evidence type="ECO:0000256" key="11">
    <source>
        <dbReference type="ARBA" id="ARBA00023136"/>
    </source>
</evidence>
<keyword evidence="16" id="KW-1185">Reference proteome</keyword>
<evidence type="ECO:0000256" key="6">
    <source>
        <dbReference type="ARBA" id="ARBA00022692"/>
    </source>
</evidence>
<evidence type="ECO:0000256" key="3">
    <source>
        <dbReference type="ARBA" id="ARBA00006375"/>
    </source>
</evidence>
<name>G3AZB4_CANTC</name>
<gene>
    <name evidence="15" type="ORF">CANTEDRAFT_119187</name>
</gene>
<feature type="compositionally biased region" description="Polar residues" evidence="14">
    <location>
        <begin position="1"/>
        <end position="11"/>
    </location>
</feature>
<dbReference type="InterPro" id="IPR002067">
    <property type="entry name" value="MCP"/>
</dbReference>
<accession>G3AZB4</accession>
<dbReference type="GeneID" id="18248686"/>
<evidence type="ECO:0000256" key="9">
    <source>
        <dbReference type="ARBA" id="ARBA00022989"/>
    </source>
</evidence>
<dbReference type="PROSITE" id="PS50920">
    <property type="entry name" value="SOLCAR"/>
    <property type="match status" value="3"/>
</dbReference>
<feature type="repeat" description="Solcar" evidence="12">
    <location>
        <begin position="34"/>
        <end position="172"/>
    </location>
</feature>
<dbReference type="PRINTS" id="PR00926">
    <property type="entry name" value="MITOCARRIER"/>
</dbReference>
<feature type="repeat" description="Solcar" evidence="12">
    <location>
        <begin position="286"/>
        <end position="375"/>
    </location>
</feature>
<evidence type="ECO:0000256" key="1">
    <source>
        <dbReference type="ARBA" id="ARBA00002238"/>
    </source>
</evidence>
<evidence type="ECO:0000256" key="2">
    <source>
        <dbReference type="ARBA" id="ARBA00004448"/>
    </source>
</evidence>
<dbReference type="AlphaFoldDB" id="G3AZB4"/>
<evidence type="ECO:0000256" key="13">
    <source>
        <dbReference type="RuleBase" id="RU000488"/>
    </source>
</evidence>
<reference evidence="15 16" key="1">
    <citation type="journal article" date="2011" name="Proc. Natl. Acad. Sci. U.S.A.">
        <title>Comparative genomics of xylose-fermenting fungi for enhanced biofuel production.</title>
        <authorList>
            <person name="Wohlbach D.J."/>
            <person name="Kuo A."/>
            <person name="Sato T.K."/>
            <person name="Potts K.M."/>
            <person name="Salamov A.A."/>
            <person name="LaButti K.M."/>
            <person name="Sun H."/>
            <person name="Clum A."/>
            <person name="Pangilinan J.L."/>
            <person name="Lindquist E.A."/>
            <person name="Lucas S."/>
            <person name="Lapidus A."/>
            <person name="Jin M."/>
            <person name="Gunawan C."/>
            <person name="Balan V."/>
            <person name="Dale B.E."/>
            <person name="Jeffries T.W."/>
            <person name="Zinkel R."/>
            <person name="Barry K.W."/>
            <person name="Grigoriev I.V."/>
            <person name="Gasch A.P."/>
        </authorList>
    </citation>
    <scope>NUCLEOTIDE SEQUENCE [LARGE SCALE GENOMIC DNA]</scope>
    <source>
        <strain evidence="16">ATCC 10573 / BCRC 21748 / CBS 615 / JCM 9827 / NBRC 10315 / NRRL Y-1498 / VKM Y-70</strain>
    </source>
</reference>
<dbReference type="GO" id="GO:1990542">
    <property type="term" value="P:mitochondrial transmembrane transport"/>
    <property type="evidence" value="ECO:0007669"/>
    <property type="project" value="InterPro"/>
</dbReference>
<protein>
    <recommendedName>
        <fullName evidence="4">Mitochondrial thiamine pyrophosphate carrier 1</fullName>
    </recommendedName>
</protein>
<evidence type="ECO:0000313" key="15">
    <source>
        <dbReference type="EMBL" id="EGV66056.1"/>
    </source>
</evidence>
<keyword evidence="10" id="KW-0496">Mitochondrion</keyword>
<evidence type="ECO:0000256" key="10">
    <source>
        <dbReference type="ARBA" id="ARBA00023128"/>
    </source>
</evidence>
<dbReference type="Proteomes" id="UP000000707">
    <property type="component" value="Unassembled WGS sequence"/>
</dbReference>
<dbReference type="eggNOG" id="KOG0761">
    <property type="taxonomic scope" value="Eukaryota"/>
</dbReference>
<dbReference type="Pfam" id="PF00153">
    <property type="entry name" value="Mito_carr"/>
    <property type="match status" value="3"/>
</dbReference>
<dbReference type="KEGG" id="cten:18248686"/>
<sequence>MSLSLSSSPIHTTRHPPDPEPPMPFTRPPDTSDLTLPQRMLSASSGSILTAFVLTPFDVIRIRMQQQEIMPESKPCCSSHYQAAPAATATRNTLVANTSVLAPTESHLFWLDKDYCKNVKNCTRIDSTYQGFVTISRNEGLPTLWRGISLTLLMAIPANVIYFTGYEYIRDNSPISGSINSLLCGASARLMAATAVAPLELVKTRLQSIPSSRANPRMLSNVLAGALADVRTYGVRSLFKGLQITLWRDVPFSGIYWSLYEMCKKEFGSMFDANFDMGTHAENDSRVFATSFLSGSVAGSVAAVCTHPFDVGKTRLQISQDNSKDTKRSTMFKYLFNIYKNEGPRALFGGLGPRVIKVAPACAIMISSYEITKIFFKN</sequence>
<feature type="region of interest" description="Disordered" evidence="14">
    <location>
        <begin position="1"/>
        <end position="32"/>
    </location>
</feature>
<evidence type="ECO:0000313" key="16">
    <source>
        <dbReference type="Proteomes" id="UP000000707"/>
    </source>
</evidence>
<evidence type="ECO:0000256" key="4">
    <source>
        <dbReference type="ARBA" id="ARBA00021935"/>
    </source>
</evidence>
<keyword evidence="8" id="KW-0999">Mitochondrion inner membrane</keyword>
<evidence type="ECO:0000256" key="12">
    <source>
        <dbReference type="PROSITE-ProRule" id="PRU00282"/>
    </source>
</evidence>
<keyword evidence="11 12" id="KW-0472">Membrane</keyword>